<dbReference type="PROSITE" id="PS00636">
    <property type="entry name" value="DNAJ_1"/>
    <property type="match status" value="1"/>
</dbReference>
<dbReference type="SMART" id="SM00271">
    <property type="entry name" value="DnaJ"/>
    <property type="match status" value="1"/>
</dbReference>
<feature type="compositionally biased region" description="Basic and acidic residues" evidence="2">
    <location>
        <begin position="193"/>
        <end position="216"/>
    </location>
</feature>
<gene>
    <name evidence="4" type="ORF">DAPPUDRAFT_221714</name>
</gene>
<evidence type="ECO:0000256" key="2">
    <source>
        <dbReference type="SAM" id="MobiDB-lite"/>
    </source>
</evidence>
<dbReference type="EMBL" id="GL732528">
    <property type="protein sequence ID" value="EFX86880.1"/>
    <property type="molecule type" value="Genomic_DNA"/>
</dbReference>
<dbReference type="InterPro" id="IPR052594">
    <property type="entry name" value="J_domain-containing_protein"/>
</dbReference>
<feature type="region of interest" description="Disordered" evidence="2">
    <location>
        <begin position="241"/>
        <end position="287"/>
    </location>
</feature>
<dbReference type="STRING" id="6669.E9G0B9"/>
<dbReference type="KEGG" id="dpx:DAPPUDRAFT_221714"/>
<dbReference type="PRINTS" id="PR00625">
    <property type="entry name" value="JDOMAIN"/>
</dbReference>
<dbReference type="InterPro" id="IPR018253">
    <property type="entry name" value="DnaJ_domain_CS"/>
</dbReference>
<reference evidence="4 5" key="1">
    <citation type="journal article" date="2011" name="Science">
        <title>The ecoresponsive genome of Daphnia pulex.</title>
        <authorList>
            <person name="Colbourne J.K."/>
            <person name="Pfrender M.E."/>
            <person name="Gilbert D."/>
            <person name="Thomas W.K."/>
            <person name="Tucker A."/>
            <person name="Oakley T.H."/>
            <person name="Tokishita S."/>
            <person name="Aerts A."/>
            <person name="Arnold G.J."/>
            <person name="Basu M.K."/>
            <person name="Bauer D.J."/>
            <person name="Caceres C.E."/>
            <person name="Carmel L."/>
            <person name="Casola C."/>
            <person name="Choi J.H."/>
            <person name="Detter J.C."/>
            <person name="Dong Q."/>
            <person name="Dusheyko S."/>
            <person name="Eads B.D."/>
            <person name="Frohlich T."/>
            <person name="Geiler-Samerotte K.A."/>
            <person name="Gerlach D."/>
            <person name="Hatcher P."/>
            <person name="Jogdeo S."/>
            <person name="Krijgsveld J."/>
            <person name="Kriventseva E.V."/>
            <person name="Kultz D."/>
            <person name="Laforsch C."/>
            <person name="Lindquist E."/>
            <person name="Lopez J."/>
            <person name="Manak J.R."/>
            <person name="Muller J."/>
            <person name="Pangilinan J."/>
            <person name="Patwardhan R.P."/>
            <person name="Pitluck S."/>
            <person name="Pritham E.J."/>
            <person name="Rechtsteiner A."/>
            <person name="Rho M."/>
            <person name="Rogozin I.B."/>
            <person name="Sakarya O."/>
            <person name="Salamov A."/>
            <person name="Schaack S."/>
            <person name="Shapiro H."/>
            <person name="Shiga Y."/>
            <person name="Skalitzky C."/>
            <person name="Smith Z."/>
            <person name="Souvorov A."/>
            <person name="Sung W."/>
            <person name="Tang Z."/>
            <person name="Tsuchiya D."/>
            <person name="Tu H."/>
            <person name="Vos H."/>
            <person name="Wang M."/>
            <person name="Wolf Y.I."/>
            <person name="Yamagata H."/>
            <person name="Yamada T."/>
            <person name="Ye Y."/>
            <person name="Shaw J.R."/>
            <person name="Andrews J."/>
            <person name="Crease T.J."/>
            <person name="Tang H."/>
            <person name="Lucas S.M."/>
            <person name="Robertson H.M."/>
            <person name="Bork P."/>
            <person name="Koonin E.V."/>
            <person name="Zdobnov E.M."/>
            <person name="Grigoriev I.V."/>
            <person name="Lynch M."/>
            <person name="Boore J.L."/>
        </authorList>
    </citation>
    <scope>NUCLEOTIDE SEQUENCE [LARGE SCALE GENOMIC DNA]</scope>
</reference>
<dbReference type="HOGENOM" id="CLU_055868_1_0_1"/>
<dbReference type="FunFam" id="1.10.287.110:FF:000035">
    <property type="entry name" value="DnaJ homolog subfamily C member 9"/>
    <property type="match status" value="1"/>
</dbReference>
<dbReference type="FunCoup" id="E9G0B9">
    <property type="interactions" value="2319"/>
</dbReference>
<dbReference type="SUPFAM" id="SSF46565">
    <property type="entry name" value="Chaperone J-domain"/>
    <property type="match status" value="1"/>
</dbReference>
<organism evidence="4 5">
    <name type="scientific">Daphnia pulex</name>
    <name type="common">Water flea</name>
    <dbReference type="NCBI Taxonomy" id="6669"/>
    <lineage>
        <taxon>Eukaryota</taxon>
        <taxon>Metazoa</taxon>
        <taxon>Ecdysozoa</taxon>
        <taxon>Arthropoda</taxon>
        <taxon>Crustacea</taxon>
        <taxon>Branchiopoda</taxon>
        <taxon>Diplostraca</taxon>
        <taxon>Cladocera</taxon>
        <taxon>Anomopoda</taxon>
        <taxon>Daphniidae</taxon>
        <taxon>Daphnia</taxon>
    </lineage>
</organism>
<feature type="compositionally biased region" description="Basic residues" evidence="2">
    <location>
        <begin position="277"/>
        <end position="287"/>
    </location>
</feature>
<dbReference type="GO" id="GO:0005634">
    <property type="term" value="C:nucleus"/>
    <property type="evidence" value="ECO:0000318"/>
    <property type="project" value="GO_Central"/>
</dbReference>
<keyword evidence="5" id="KW-1185">Reference proteome</keyword>
<dbReference type="Pfam" id="PF00226">
    <property type="entry name" value="DnaJ"/>
    <property type="match status" value="1"/>
</dbReference>
<dbReference type="InterPro" id="IPR036869">
    <property type="entry name" value="J_dom_sf"/>
</dbReference>
<dbReference type="PANTHER" id="PTHR44144">
    <property type="entry name" value="DNAJ HOMOLOG SUBFAMILY C MEMBER 9"/>
    <property type="match status" value="1"/>
</dbReference>
<dbReference type="GO" id="GO:0005737">
    <property type="term" value="C:cytoplasm"/>
    <property type="evidence" value="ECO:0000318"/>
    <property type="project" value="GO_Central"/>
</dbReference>
<dbReference type="InParanoid" id="E9G0B9"/>
<feature type="domain" description="J" evidence="3">
    <location>
        <begin position="15"/>
        <end position="75"/>
    </location>
</feature>
<dbReference type="Proteomes" id="UP000000305">
    <property type="component" value="Unassembled WGS sequence"/>
</dbReference>
<keyword evidence="1" id="KW-0597">Phosphoprotein</keyword>
<dbReference type="OrthoDB" id="110024at2759"/>
<dbReference type="InterPro" id="IPR056453">
    <property type="entry name" value="HTH_DNAJC9"/>
</dbReference>
<evidence type="ECO:0000313" key="5">
    <source>
        <dbReference type="Proteomes" id="UP000000305"/>
    </source>
</evidence>
<dbReference type="AlphaFoldDB" id="E9G0B9"/>
<dbReference type="PANTHER" id="PTHR44144:SF1">
    <property type="entry name" value="DNAJ HOMOLOG SUBFAMILY C MEMBER 9"/>
    <property type="match status" value="1"/>
</dbReference>
<accession>E9G0B9</accession>
<dbReference type="Gene3D" id="1.10.287.110">
    <property type="entry name" value="DnaJ domain"/>
    <property type="match status" value="1"/>
</dbReference>
<sequence length="287" mass="33003">MTSLTELCDKHFNCSSLYEVLGVEKDVDEAAVKRAYYKKSLKVHPDRVGEEDKENATEKFQTLGKVYSILSDKEKRKIYDETGCVDDDDFSKGDQNWEDYWRFLFKKVTEQDITEFENKYKGSEEETADVKQLYERYEGDMDMIMSSVMCSTADDEPRIREIIQKMVDNDEVTGYKAFTSESKKKQVARKKKADREAKMAEKMAEELGLKNDGSEDSLRALIQKKNTDRAASADNFFSALEAKYGGKASKERTTKTRKQKKESNDEDDSDSEEVMPKRGKKGRAGKN</sequence>
<dbReference type="GO" id="GO:0031072">
    <property type="term" value="F:heat shock protein binding"/>
    <property type="evidence" value="ECO:0000318"/>
    <property type="project" value="GO_Central"/>
</dbReference>
<dbReference type="CDD" id="cd06257">
    <property type="entry name" value="DnaJ"/>
    <property type="match status" value="1"/>
</dbReference>
<evidence type="ECO:0000256" key="1">
    <source>
        <dbReference type="ARBA" id="ARBA00022553"/>
    </source>
</evidence>
<evidence type="ECO:0000313" key="4">
    <source>
        <dbReference type="EMBL" id="EFX86880.1"/>
    </source>
</evidence>
<dbReference type="OMA" id="WLDLWSK"/>
<dbReference type="InterPro" id="IPR001623">
    <property type="entry name" value="DnaJ_domain"/>
</dbReference>
<protein>
    <recommendedName>
        <fullName evidence="3">J domain-containing protein</fullName>
    </recommendedName>
</protein>
<feature type="region of interest" description="Disordered" evidence="2">
    <location>
        <begin position="181"/>
        <end position="216"/>
    </location>
</feature>
<name>E9G0B9_DAPPU</name>
<dbReference type="Pfam" id="PF23302">
    <property type="entry name" value="HTH_DNAJC9"/>
    <property type="match status" value="1"/>
</dbReference>
<feature type="compositionally biased region" description="Acidic residues" evidence="2">
    <location>
        <begin position="264"/>
        <end position="273"/>
    </location>
</feature>
<dbReference type="eggNOG" id="KOG0719">
    <property type="taxonomic scope" value="Eukaryota"/>
</dbReference>
<evidence type="ECO:0000259" key="3">
    <source>
        <dbReference type="SMART" id="SM00271"/>
    </source>
</evidence>
<proteinExistence type="predicted"/>